<dbReference type="OrthoDB" id="10068079at2759"/>
<feature type="compositionally biased region" description="Basic and acidic residues" evidence="4">
    <location>
        <begin position="477"/>
        <end position="528"/>
    </location>
</feature>
<feature type="compositionally biased region" description="Basic and acidic residues" evidence="4">
    <location>
        <begin position="1339"/>
        <end position="1358"/>
    </location>
</feature>
<feature type="compositionally biased region" description="Basic and acidic residues" evidence="4">
    <location>
        <begin position="2056"/>
        <end position="2110"/>
    </location>
</feature>
<dbReference type="Gene3D" id="2.10.70.10">
    <property type="entry name" value="Complement Module, domain 1"/>
    <property type="match status" value="1"/>
</dbReference>
<feature type="compositionally biased region" description="Basic and acidic residues" evidence="4">
    <location>
        <begin position="2318"/>
        <end position="2338"/>
    </location>
</feature>
<feature type="compositionally biased region" description="Basic and acidic residues" evidence="4">
    <location>
        <begin position="574"/>
        <end position="590"/>
    </location>
</feature>
<feature type="compositionally biased region" description="Basic and acidic residues" evidence="4">
    <location>
        <begin position="947"/>
        <end position="960"/>
    </location>
</feature>
<feature type="compositionally biased region" description="Basic and acidic residues" evidence="4">
    <location>
        <begin position="1845"/>
        <end position="1855"/>
    </location>
</feature>
<dbReference type="Proteomes" id="UP000494165">
    <property type="component" value="Unassembled WGS sequence"/>
</dbReference>
<feature type="compositionally biased region" description="Basic and acidic residues" evidence="4">
    <location>
        <begin position="1247"/>
        <end position="1323"/>
    </location>
</feature>
<name>A0A8S1CRV3_9INSE</name>
<dbReference type="InterPro" id="IPR001007">
    <property type="entry name" value="VWF_dom"/>
</dbReference>
<feature type="compositionally biased region" description="Basic and acidic residues" evidence="4">
    <location>
        <begin position="417"/>
        <end position="428"/>
    </location>
</feature>
<keyword evidence="2" id="KW-0964">Secreted</keyword>
<feature type="compositionally biased region" description="Basic and acidic residues" evidence="4">
    <location>
        <begin position="605"/>
        <end position="622"/>
    </location>
</feature>
<feature type="compositionally biased region" description="Basic and acidic residues" evidence="4">
    <location>
        <begin position="2139"/>
        <end position="2251"/>
    </location>
</feature>
<feature type="region of interest" description="Disordered" evidence="4">
    <location>
        <begin position="382"/>
        <end position="1178"/>
    </location>
</feature>
<feature type="compositionally biased region" description="Basic and acidic residues" evidence="4">
    <location>
        <begin position="1156"/>
        <end position="1166"/>
    </location>
</feature>
<dbReference type="PANTHER" id="PTHR46698">
    <property type="entry name" value="CROSSVEINLESS 2"/>
    <property type="match status" value="1"/>
</dbReference>
<feature type="compositionally biased region" description="Basic and acidic residues" evidence="4">
    <location>
        <begin position="2030"/>
        <end position="2047"/>
    </location>
</feature>
<feature type="compositionally biased region" description="Basic and acidic residues" evidence="4">
    <location>
        <begin position="544"/>
        <end position="562"/>
    </location>
</feature>
<feature type="compositionally biased region" description="Basic and acidic residues" evidence="4">
    <location>
        <begin position="1113"/>
        <end position="1148"/>
    </location>
</feature>
<feature type="compositionally biased region" description="Polar residues" evidence="4">
    <location>
        <begin position="591"/>
        <end position="600"/>
    </location>
</feature>
<dbReference type="InterPro" id="IPR052424">
    <property type="entry name" value="Kielin_Chordin-BMP_Reg"/>
</dbReference>
<feature type="domain" description="VWFC" evidence="5">
    <location>
        <begin position="1521"/>
        <end position="1586"/>
    </location>
</feature>
<dbReference type="EMBL" id="CADEPI010000075">
    <property type="protein sequence ID" value="CAB3372699.1"/>
    <property type="molecule type" value="Genomic_DNA"/>
</dbReference>
<evidence type="ECO:0000256" key="1">
    <source>
        <dbReference type="ARBA" id="ARBA00004613"/>
    </source>
</evidence>
<accession>A0A8S1CRV3</accession>
<reference evidence="6 7" key="1">
    <citation type="submission" date="2020-04" db="EMBL/GenBank/DDBJ databases">
        <authorList>
            <person name="Alioto T."/>
            <person name="Alioto T."/>
            <person name="Gomez Garrido J."/>
        </authorList>
    </citation>
    <scope>NUCLEOTIDE SEQUENCE [LARGE SCALE GENOMIC DNA]</scope>
</reference>
<feature type="compositionally biased region" description="Acidic residues" evidence="4">
    <location>
        <begin position="1496"/>
        <end position="1509"/>
    </location>
</feature>
<feature type="compositionally biased region" description="Acidic residues" evidence="4">
    <location>
        <begin position="659"/>
        <end position="668"/>
    </location>
</feature>
<evidence type="ECO:0000256" key="2">
    <source>
        <dbReference type="ARBA" id="ARBA00022525"/>
    </source>
</evidence>
<feature type="compositionally biased region" description="Basic and acidic residues" evidence="4">
    <location>
        <begin position="1811"/>
        <end position="1831"/>
    </location>
</feature>
<evidence type="ECO:0000256" key="4">
    <source>
        <dbReference type="SAM" id="MobiDB-lite"/>
    </source>
</evidence>
<feature type="compositionally biased region" description="Basic and acidic residues" evidence="4">
    <location>
        <begin position="1903"/>
        <end position="1912"/>
    </location>
</feature>
<protein>
    <recommendedName>
        <fullName evidence="5">VWFC domain-containing protein</fullName>
    </recommendedName>
</protein>
<feature type="compositionally biased region" description="Basic and acidic residues" evidence="4">
    <location>
        <begin position="1705"/>
        <end position="1718"/>
    </location>
</feature>
<feature type="compositionally biased region" description="Basic and acidic residues" evidence="4">
    <location>
        <begin position="1977"/>
        <end position="1992"/>
    </location>
</feature>
<feature type="domain" description="VWFC" evidence="5">
    <location>
        <begin position="310"/>
        <end position="378"/>
    </location>
</feature>
<keyword evidence="3" id="KW-0732">Signal</keyword>
<feature type="compositionally biased region" description="Basic and acidic residues" evidence="4">
    <location>
        <begin position="999"/>
        <end position="1010"/>
    </location>
</feature>
<feature type="region of interest" description="Disordered" evidence="4">
    <location>
        <begin position="1437"/>
        <end position="1520"/>
    </location>
</feature>
<comment type="caution">
    <text evidence="6">The sequence shown here is derived from an EMBL/GenBank/DDBJ whole genome shotgun (WGS) entry which is preliminary data.</text>
</comment>
<proteinExistence type="predicted"/>
<dbReference type="GO" id="GO:0005576">
    <property type="term" value="C:extracellular region"/>
    <property type="evidence" value="ECO:0007669"/>
    <property type="project" value="UniProtKB-SubCell"/>
</dbReference>
<feature type="region of interest" description="Disordered" evidence="4">
    <location>
        <begin position="1658"/>
        <end position="2517"/>
    </location>
</feature>
<feature type="compositionally biased region" description="Basic and acidic residues" evidence="4">
    <location>
        <begin position="1450"/>
        <end position="1485"/>
    </location>
</feature>
<evidence type="ECO:0000256" key="3">
    <source>
        <dbReference type="ARBA" id="ARBA00022729"/>
    </source>
</evidence>
<feature type="compositionally biased region" description="Basic and acidic residues" evidence="4">
    <location>
        <begin position="2384"/>
        <end position="2466"/>
    </location>
</feature>
<feature type="compositionally biased region" description="Basic and acidic residues" evidence="4">
    <location>
        <begin position="669"/>
        <end position="821"/>
    </location>
</feature>
<feature type="compositionally biased region" description="Basic and acidic residues" evidence="4">
    <location>
        <begin position="2258"/>
        <end position="2288"/>
    </location>
</feature>
<feature type="compositionally biased region" description="Basic and acidic residues" evidence="4">
    <location>
        <begin position="862"/>
        <end position="873"/>
    </location>
</feature>
<feature type="compositionally biased region" description="Basic and acidic residues" evidence="4">
    <location>
        <begin position="1366"/>
        <end position="1413"/>
    </location>
</feature>
<feature type="compositionally biased region" description="Polar residues" evidence="4">
    <location>
        <begin position="823"/>
        <end position="837"/>
    </location>
</feature>
<evidence type="ECO:0000259" key="5">
    <source>
        <dbReference type="PROSITE" id="PS50184"/>
    </source>
</evidence>
<dbReference type="PROSITE" id="PS50184">
    <property type="entry name" value="VWFC_2"/>
    <property type="match status" value="2"/>
</dbReference>
<keyword evidence="7" id="KW-1185">Reference proteome</keyword>
<evidence type="ECO:0000313" key="6">
    <source>
        <dbReference type="EMBL" id="CAB3372699.1"/>
    </source>
</evidence>
<dbReference type="PANTHER" id="PTHR46698:SF3">
    <property type="entry name" value="TENECTIN ISOFORM 1-RELATED"/>
    <property type="match status" value="1"/>
</dbReference>
<comment type="subcellular location">
    <subcellularLocation>
        <location evidence="1">Secreted</location>
    </subcellularLocation>
</comment>
<dbReference type="SUPFAM" id="SSF57603">
    <property type="entry name" value="FnI-like domain"/>
    <property type="match status" value="6"/>
</dbReference>
<sequence length="2673" mass="296049">MASAAVEGTPAEWGVPTRAYIVPWQTLAVHQLVTNSRGENYNFDSGWTRIPSISFYFSGHLLDWSLDEGPLVRTMAVSRTARSPSWLLIAAALPFLFMFVLKPVRSAPTETEDATALETYDGSGCYYNYQHYGEGDRIITNEPCLNCTCHNRMLMCYLKVCPFTKAIGSDCTVEKRPDQCCPVITCPEVPVQLVDNSLSPSTTLRPVSQQSTAVGHPDSFGCSIDSEFYADGAQVPSDKNKPCELCYCIRNHTACVMQECTLNVEGCKPVFQDGICCPVRYECEYPDETTTLGSIAGFFFTTTTTISPSTMCKHNGEEYADGALIQVDDKPCEHCYCMRGEIVCAVQECGTPLEREGHNCTALPTQPGKCCPEMYQCDTTLPSIPEASSKPEDDVPQLPQHDDQASGVALNADEEEKQPGDVHTESPDHVSYTETKPAMESDSLVNDDQEDKQEVTTLSPSYIEEPAEDSVAAQEPVDQHPSEEAQQEHVDQLAHEEPVQDVHLDGEQEHEITHDEITPDHEIHHEEPEVVQPVDPTPEQPAQEEQKESEAEVSAHTDKPVEPESDAVNEEVEEHVAQDQKEPEEQEHSTEASTESSLNAQDDEVAPHHEDHKEHNEIHGEPAEIVQDSVSESSTEVGESQDEVAAVTEPAAEHVNEPAENDASDEEVVTDKVDIVHEPAEKDEEHVPADIHGEPAEHEGIQHEPVDGEVEHDNIPANEIHHEPGHEEPTHSEENIHLEPAHDDTIHTDEGVQHEPVDEEPAHLDESVHHEPAQEVPTHSEEGIQHEPAHHEENVQHEPTDDETVVHEPVEEPVKPAEQEPVKQTQSDNEIPQTTEQPAVDIEVATEQHLADNISNEPAEIESDKAPEHHETVEQPAELGDQKETVPAEVVSVTDEPEKEVNTETPVQEPEVHNDDHKEHEPVHSVSQDEPENPHDDQQSEVVQDPVQHEPENIEVHQDEVEQVVPTTSASFVADEVGSEKENDENAVQMDNLPVEGADEIHPEPAHDGVEANEPAVPATEQPSFDHQDDNVNEPQEISTESSEQQKPVQDNVETVHQDEQEVPSHDQHENVETEKQPGFEVENDAAEVHTEPQLVGTEKPEQDQPAQEAEQISDKTDAPVHADKVDELVHDHAEEPTPVDIAEKPVQPDDVVAPIHDEEPVHSDGLEEPVDNAEKPVQSDDVVAPILDEEPVHSDGLEEPVDTVDDEKPVHEDVPVQSVPAEQEETNEDHFSVVEVITKPSMESDSMVHEAEEPVKQVEEPVKDEVQPVKEVEEPVKDEVETVEKVTEPVKEEVEPVKQVEEPVKDEVQPVKEVEEPVKDEVETVEEVTEPVKQVGEPVKDEVQPAKEVEEPVKDEVEPVEEVTEPVKEEVEPVKQVEEPVKDEMEPVKEVEEPVKDVEEPVKEVEADKPEEQTTENTFTLGDIIEEVNKLPAIINLTPQHPAMQDMEEAQHHYGDEDDHVESQSDSKEPETEIEDVKESEKPINLDSSVQSSEEVTEASDEISTESNEESKVPVIPGEGDCRIDNDVYKNGENIPVSNNCQKVCECKNSIAQCQLQECPPPPTTNRDCMPVVHEGKCCPTYTCEHEPQYEIVISPSGDSVHDESHDDENNHDEEFTTQAFAHSTEAPATIVESKPADFIQDEISSIPQEVTKPDTFEQDEIPGQSSHPAQVPAFDGVALDVGDDESGKPTIHEDRPAQQPIYDHVDQQNTEEHDIEIITQAAITDAPASAVENQEAQFDGAEETHHQDEKESEPAVNHENDAEEIATSAPVADVADVSQTSEADPSQEIEADVHTDAPQASDEVQTDAPVKDAEHVSEPEHDAVSHSEEPAVQEPQSEISHPAVHDDKPEHDVVSQPEEPAVQEPQSEISHPAVHDDMPADVAVTTEEAEKEAPPATFAPEHVEPAKPESDDVSQTSDAHDTEHEQVTFTPDAIPEVSTAEAEKTPDAPAESDSDAPEWVKPPTPIGTGFNAEEIPEHHDEAETPSEHFIAEPIPDVVSEVKPSRPVEAADQTKPVEAEQPSEVANEPLEHSPEVVHEPIDHNEQPAEEPQEISQEHVESQPEQAAHEPVETHEAESEKQPEQPTEIAHEPVEHKPEQHTDKPVEHAEYPNAPVEIQPEVPVTTEASEIQPEQPAEISHEPVEEHHEVSHEPAEVKPEEPTDAVHETVEVKPEEPTDAVHEPVEVKPEETTDAVHEPAEFKPEEPTDAVHETVEVKPEEPTDAVHEPVEVKPEETTDAVHEAAEFKPEEPTNAVHEPVEVKPEEPTDAVHEPVEITHEPTDVKPEEPVDEPVEVTHAPTEVKPEEPVNEPVESQPVEDKPLEHPTDIEHGGADQHVPEISTETAEVSVAPEVPSDEQVHHESQTEIEQDKGEEPKPQVQVEFEEHHQISPEIIHEEHSVQPAEQHVEEQTSEAHHEEPEHVPEVHHEQPQEHKPEEHEETHEEPAPVAPEDPKPAVHEETKPAEPEEPEQVEEVYKPDQGLSQYPDMTGLPSFEPFDEMGFPDMSSMPGFEEEQGSFGPGTCRYGGKVYLSAQQIPREDPCDFCFCFRSDIICLQQSCPPPIKGCHEEAIDGFCCPRYECPVTMALRNSSSTTTTTTTAAPSVSDFIYSRQANAGCLVQGELYRVGDEITTASGPCLECRCGGDSKMRCEPKECSPQPLIRKMIEAVSLRR</sequence>
<evidence type="ECO:0000313" key="7">
    <source>
        <dbReference type="Proteomes" id="UP000494165"/>
    </source>
</evidence>
<gene>
    <name evidence="6" type="ORF">CLODIP_2_CD04412</name>
</gene>
<feature type="compositionally biased region" description="Basic and acidic residues" evidence="4">
    <location>
        <begin position="1687"/>
        <end position="1698"/>
    </location>
</feature>
<feature type="compositionally biased region" description="Low complexity" evidence="4">
    <location>
        <begin position="629"/>
        <end position="638"/>
    </location>
</feature>
<dbReference type="SMART" id="SM00214">
    <property type="entry name" value="VWC"/>
    <property type="match status" value="5"/>
</dbReference>
<organism evidence="6 7">
    <name type="scientific">Cloeon dipterum</name>
    <dbReference type="NCBI Taxonomy" id="197152"/>
    <lineage>
        <taxon>Eukaryota</taxon>
        <taxon>Metazoa</taxon>
        <taxon>Ecdysozoa</taxon>
        <taxon>Arthropoda</taxon>
        <taxon>Hexapoda</taxon>
        <taxon>Insecta</taxon>
        <taxon>Pterygota</taxon>
        <taxon>Palaeoptera</taxon>
        <taxon>Ephemeroptera</taxon>
        <taxon>Pisciforma</taxon>
        <taxon>Baetidae</taxon>
        <taxon>Cloeon</taxon>
    </lineage>
</organism>
<feature type="compositionally biased region" description="Polar residues" evidence="4">
    <location>
        <begin position="1033"/>
        <end position="1053"/>
    </location>
</feature>
<feature type="compositionally biased region" description="Basic and acidic residues" evidence="4">
    <location>
        <begin position="1744"/>
        <end position="1762"/>
    </location>
</feature>
<feature type="compositionally biased region" description="Basic and acidic residues" evidence="4">
    <location>
        <begin position="2358"/>
        <end position="2377"/>
    </location>
</feature>
<feature type="compositionally biased region" description="Basic and acidic residues" evidence="4">
    <location>
        <begin position="910"/>
        <end position="923"/>
    </location>
</feature>
<feature type="compositionally biased region" description="Acidic residues" evidence="4">
    <location>
        <begin position="563"/>
        <end position="573"/>
    </location>
</feature>
<feature type="region of interest" description="Disordered" evidence="4">
    <location>
        <begin position="1190"/>
        <end position="1422"/>
    </location>
</feature>
<feature type="compositionally biased region" description="Basic and acidic residues" evidence="4">
    <location>
        <begin position="1054"/>
        <end position="1078"/>
    </location>
</feature>